<evidence type="ECO:0000256" key="12">
    <source>
        <dbReference type="PIRSR" id="PIRSR000362-1"/>
    </source>
</evidence>
<proteinExistence type="inferred from homology"/>
<keyword evidence="7 11" id="KW-0274">FAD</keyword>
<dbReference type="PIRSF" id="PIRSF000362">
    <property type="entry name" value="FNR"/>
    <property type="match status" value="1"/>
</dbReference>
<dbReference type="Gene3D" id="3.40.50.720">
    <property type="entry name" value="NAD(P)-binding Rossmann-like Domain"/>
    <property type="match status" value="1"/>
</dbReference>
<feature type="binding site" evidence="12">
    <location>
        <position position="32"/>
    </location>
    <ligand>
        <name>FAD</name>
        <dbReference type="ChEBI" id="CHEBI:57692"/>
    </ligand>
</feature>
<dbReference type="GO" id="GO:0005739">
    <property type="term" value="C:mitochondrion"/>
    <property type="evidence" value="ECO:0007669"/>
    <property type="project" value="UniProtKB-SubCell"/>
</dbReference>
<feature type="binding site" evidence="12">
    <location>
        <begin position="370"/>
        <end position="372"/>
    </location>
    <ligand>
        <name>FAD</name>
        <dbReference type="ChEBI" id="CHEBI:57692"/>
    </ligand>
</feature>
<comment type="similarity">
    <text evidence="3 11">Belongs to the ferredoxin--NADP reductase type 1 family.</text>
</comment>
<feature type="binding site" evidence="13">
    <location>
        <position position="370"/>
    </location>
    <ligand>
        <name>NADP(+)</name>
        <dbReference type="ChEBI" id="CHEBI:58349"/>
    </ligand>
</feature>
<comment type="pathway">
    <text evidence="2">Steroid metabolism; cholesterol metabolism.</text>
</comment>
<feature type="binding site" evidence="13">
    <location>
        <begin position="211"/>
        <end position="212"/>
    </location>
    <ligand>
        <name>NADP(+)</name>
        <dbReference type="ChEBI" id="CHEBI:58349"/>
    </ligand>
</feature>
<dbReference type="EC" id="1.18.1.6" evidence="4 11"/>
<dbReference type="SUPFAM" id="SSF51971">
    <property type="entry name" value="Nucleotide-binding domain"/>
    <property type="match status" value="1"/>
</dbReference>
<evidence type="ECO:0000256" key="8">
    <source>
        <dbReference type="ARBA" id="ARBA00022857"/>
    </source>
</evidence>
<dbReference type="PANTHER" id="PTHR48467:SF1">
    <property type="entry name" value="GLUTAMATE SYNTHASE 1 [NADH], CHLOROPLASTIC-LIKE"/>
    <property type="match status" value="1"/>
</dbReference>
<dbReference type="InterPro" id="IPR023753">
    <property type="entry name" value="FAD/NAD-binding_dom"/>
</dbReference>
<evidence type="ECO:0000256" key="5">
    <source>
        <dbReference type="ARBA" id="ARBA00016287"/>
    </source>
</evidence>
<evidence type="ECO:0000256" key="3">
    <source>
        <dbReference type="ARBA" id="ARBA00008312"/>
    </source>
</evidence>
<evidence type="ECO:0000256" key="11">
    <source>
        <dbReference type="PIRNR" id="PIRNR000362"/>
    </source>
</evidence>
<evidence type="ECO:0000256" key="6">
    <source>
        <dbReference type="ARBA" id="ARBA00022630"/>
    </source>
</evidence>
<dbReference type="Gene3D" id="3.50.50.60">
    <property type="entry name" value="FAD/NAD(P)-binding domain"/>
    <property type="match status" value="1"/>
</dbReference>
<dbReference type="WBParaSite" id="MBELARI_LOCUS4462">
    <property type="protein sequence ID" value="MBELARI_LOCUS4462"/>
    <property type="gene ID" value="MBELARI_LOCUS4462"/>
</dbReference>
<dbReference type="InterPro" id="IPR055275">
    <property type="entry name" value="Ferredox_Rdtase"/>
</dbReference>
<evidence type="ECO:0000256" key="13">
    <source>
        <dbReference type="PIRSR" id="PIRSR000362-2"/>
    </source>
</evidence>
<evidence type="ECO:0000256" key="1">
    <source>
        <dbReference type="ARBA" id="ARBA00001974"/>
    </source>
</evidence>
<protein>
    <recommendedName>
        <fullName evidence="5 11">NADPH:adrenodoxin oxidoreductase, mitochondrial</fullName>
        <ecNumber evidence="4 11">1.18.1.6</ecNumber>
    </recommendedName>
</protein>
<evidence type="ECO:0000313" key="16">
    <source>
        <dbReference type="WBParaSite" id="MBELARI_LOCUS4462"/>
    </source>
</evidence>
<keyword evidence="15" id="KW-1185">Reference proteome</keyword>
<dbReference type="PRINTS" id="PR00419">
    <property type="entry name" value="ADXRDTASE"/>
</dbReference>
<dbReference type="GO" id="GO:0016491">
    <property type="term" value="F:oxidoreductase activity"/>
    <property type="evidence" value="ECO:0007669"/>
    <property type="project" value="UniProtKB-KW"/>
</dbReference>
<comment type="cofactor">
    <cofactor evidence="1 11 12">
        <name>FAD</name>
        <dbReference type="ChEBI" id="CHEBI:57692"/>
    </cofactor>
</comment>
<keyword evidence="11" id="KW-0496">Mitochondrion</keyword>
<dbReference type="Proteomes" id="UP000887575">
    <property type="component" value="Unassembled WGS sequence"/>
</dbReference>
<organism evidence="15 16">
    <name type="scientific">Mesorhabditis belari</name>
    <dbReference type="NCBI Taxonomy" id="2138241"/>
    <lineage>
        <taxon>Eukaryota</taxon>
        <taxon>Metazoa</taxon>
        <taxon>Ecdysozoa</taxon>
        <taxon>Nematoda</taxon>
        <taxon>Chromadorea</taxon>
        <taxon>Rhabditida</taxon>
        <taxon>Rhabditina</taxon>
        <taxon>Rhabditomorpha</taxon>
        <taxon>Rhabditoidea</taxon>
        <taxon>Rhabditidae</taxon>
        <taxon>Mesorhabditinae</taxon>
        <taxon>Mesorhabditis</taxon>
    </lineage>
</organism>
<feature type="binding site" evidence="13">
    <location>
        <position position="223"/>
    </location>
    <ligand>
        <name>NADP(+)</name>
        <dbReference type="ChEBI" id="CHEBI:58349"/>
    </ligand>
</feature>
<name>A0AAF3FBX8_9BILA</name>
<keyword evidence="8 11" id="KW-0521">NADP</keyword>
<feature type="binding site" evidence="13">
    <location>
        <begin position="168"/>
        <end position="171"/>
    </location>
    <ligand>
        <name>NADP(+)</name>
        <dbReference type="ChEBI" id="CHEBI:58349"/>
    </ligand>
</feature>
<evidence type="ECO:0000256" key="7">
    <source>
        <dbReference type="ARBA" id="ARBA00022827"/>
    </source>
</evidence>
<dbReference type="InterPro" id="IPR021163">
    <property type="entry name" value="Ferredox_Rdtase_adrenod"/>
</dbReference>
<dbReference type="Pfam" id="PF07992">
    <property type="entry name" value="Pyr_redox_2"/>
    <property type="match status" value="1"/>
</dbReference>
<feature type="domain" description="FAD/NAD(P)-binding" evidence="14">
    <location>
        <begin position="23"/>
        <end position="181"/>
    </location>
</feature>
<comment type="catalytic activity">
    <reaction evidence="10 11">
        <text>2 reduced [adrenodoxin] + NADP(+) + H(+) = 2 oxidized [adrenodoxin] + NADPH</text>
        <dbReference type="Rhea" id="RHEA:42312"/>
        <dbReference type="Rhea" id="RHEA-COMP:9998"/>
        <dbReference type="Rhea" id="RHEA-COMP:9999"/>
        <dbReference type="ChEBI" id="CHEBI:15378"/>
        <dbReference type="ChEBI" id="CHEBI:33737"/>
        <dbReference type="ChEBI" id="CHEBI:33738"/>
        <dbReference type="ChEBI" id="CHEBI:57783"/>
        <dbReference type="ChEBI" id="CHEBI:58349"/>
        <dbReference type="EC" id="1.18.1.6"/>
    </reaction>
</comment>
<evidence type="ECO:0000256" key="9">
    <source>
        <dbReference type="ARBA" id="ARBA00023002"/>
    </source>
</evidence>
<evidence type="ECO:0000256" key="4">
    <source>
        <dbReference type="ARBA" id="ARBA00013219"/>
    </source>
</evidence>
<feature type="binding site" evidence="12">
    <location>
        <position position="61"/>
    </location>
    <ligand>
        <name>FAD</name>
        <dbReference type="ChEBI" id="CHEBI:57692"/>
    </ligand>
</feature>
<comment type="subcellular location">
    <subcellularLocation>
        <location evidence="11">Mitochondrion</location>
    </subcellularLocation>
</comment>
<reference evidence="16" key="1">
    <citation type="submission" date="2024-02" db="UniProtKB">
        <authorList>
            <consortium name="WormBaseParasite"/>
        </authorList>
    </citation>
    <scope>IDENTIFICATION</scope>
</reference>
<evidence type="ECO:0000259" key="14">
    <source>
        <dbReference type="Pfam" id="PF07992"/>
    </source>
</evidence>
<evidence type="ECO:0000313" key="15">
    <source>
        <dbReference type="Proteomes" id="UP000887575"/>
    </source>
</evidence>
<dbReference type="PANTHER" id="PTHR48467">
    <property type="entry name" value="GLUTAMATE SYNTHASE 1 [NADH], CHLOROPLASTIC-LIKE"/>
    <property type="match status" value="1"/>
</dbReference>
<accession>A0AAF3FBX8</accession>
<evidence type="ECO:0000256" key="10">
    <source>
        <dbReference type="ARBA" id="ARBA00048933"/>
    </source>
</evidence>
<keyword evidence="9 11" id="KW-0560">Oxidoreductase</keyword>
<dbReference type="AlphaFoldDB" id="A0AAF3FBX8"/>
<feature type="binding site" evidence="12">
    <location>
        <position position="99"/>
    </location>
    <ligand>
        <name>FAD</name>
        <dbReference type="ChEBI" id="CHEBI:57692"/>
    </ligand>
</feature>
<dbReference type="InterPro" id="IPR036188">
    <property type="entry name" value="FAD/NAD-bd_sf"/>
</dbReference>
<evidence type="ECO:0000256" key="2">
    <source>
        <dbReference type="ARBA" id="ARBA00004731"/>
    </source>
</evidence>
<sequence>MFCRVVATSSRYLTLSSARNAPRVAVVGSGPAGLFTCATLLRRVPSCVIDVFDAAPVPFGLVRYGVAPDHQEVKNCIHGFEKIFNDHPNQANLFCNVNIGRDVKLQELFDNYDAVLLAYGAHRPRRLKIPGYDAKNVISGSDFVSWYNGVPDTQAPKLDGKNAVIIGNGNVALDCARMISSSDNLQTTDIPKEPLEILSKSQLSKITIAGRRGPQNVSFTIKELREQFKVSTWSSFVSLRDSELEDLQKALASGDRRKKRLFQVMLDNLASPAKTRQTKECNFVFNHVPVSVEKNNENFVQSVRFNDQIAQKEVSYPCDLLIYSIGYENIILDGLPVNENGSLKLLDECRVDVSSAAVFACGWCSHGPRGVIVDTQQQSVAVAQRIAEILPSNLETKPGVSSLLESRGIRYISWKEWCSIDEEERRAGHEMGKIREKILHFEPILSRK</sequence>
<keyword evidence="6 11" id="KW-0285">Flavoprotein</keyword>
<feature type="binding site" evidence="12">
    <location>
        <position position="363"/>
    </location>
    <ligand>
        <name>FAD</name>
        <dbReference type="ChEBI" id="CHEBI:57692"/>
    </ligand>
</feature>